<sequence>MKTVASGKLLNVMRPRLILRT</sequence>
<evidence type="ECO:0000313" key="1">
    <source>
        <dbReference type="EMBL" id="MBA0613961.1"/>
    </source>
</evidence>
<evidence type="ECO:0000313" key="2">
    <source>
        <dbReference type="Proteomes" id="UP000593561"/>
    </source>
</evidence>
<organism evidence="1 2">
    <name type="scientific">Gossypium davidsonii</name>
    <name type="common">Davidson's cotton</name>
    <name type="synonym">Gossypium klotzschianum subsp. davidsonii</name>
    <dbReference type="NCBI Taxonomy" id="34287"/>
    <lineage>
        <taxon>Eukaryota</taxon>
        <taxon>Viridiplantae</taxon>
        <taxon>Streptophyta</taxon>
        <taxon>Embryophyta</taxon>
        <taxon>Tracheophyta</taxon>
        <taxon>Spermatophyta</taxon>
        <taxon>Magnoliopsida</taxon>
        <taxon>eudicotyledons</taxon>
        <taxon>Gunneridae</taxon>
        <taxon>Pentapetalae</taxon>
        <taxon>rosids</taxon>
        <taxon>malvids</taxon>
        <taxon>Malvales</taxon>
        <taxon>Malvaceae</taxon>
        <taxon>Malvoideae</taxon>
        <taxon>Gossypium</taxon>
    </lineage>
</organism>
<accession>A0A7J8RJP9</accession>
<gene>
    <name evidence="1" type="ORF">Godav_014311</name>
</gene>
<comment type="caution">
    <text evidence="1">The sequence shown here is derived from an EMBL/GenBank/DDBJ whole genome shotgun (WGS) entry which is preliminary data.</text>
</comment>
<protein>
    <submittedName>
        <fullName evidence="1">Uncharacterized protein</fullName>
    </submittedName>
</protein>
<dbReference type="Proteomes" id="UP000593561">
    <property type="component" value="Unassembled WGS sequence"/>
</dbReference>
<keyword evidence="2" id="KW-1185">Reference proteome</keyword>
<proteinExistence type="predicted"/>
<dbReference type="EMBL" id="JABFAC010000005">
    <property type="protein sequence ID" value="MBA0613961.1"/>
    <property type="molecule type" value="Genomic_DNA"/>
</dbReference>
<dbReference type="AlphaFoldDB" id="A0A7J8RJP9"/>
<name>A0A7J8RJP9_GOSDV</name>
<reference evidence="1 2" key="1">
    <citation type="journal article" date="2019" name="Genome Biol. Evol.">
        <title>Insights into the evolution of the New World diploid cottons (Gossypium, subgenus Houzingenia) based on genome sequencing.</title>
        <authorList>
            <person name="Grover C.E."/>
            <person name="Arick M.A. 2nd"/>
            <person name="Thrash A."/>
            <person name="Conover J.L."/>
            <person name="Sanders W.S."/>
            <person name="Peterson D.G."/>
            <person name="Frelichowski J.E."/>
            <person name="Scheffler J.A."/>
            <person name="Scheffler B.E."/>
            <person name="Wendel J.F."/>
        </authorList>
    </citation>
    <scope>NUCLEOTIDE SEQUENCE [LARGE SCALE GENOMIC DNA]</scope>
    <source>
        <strain evidence="1">27</strain>
        <tissue evidence="1">Leaf</tissue>
    </source>
</reference>